<dbReference type="Gene3D" id="3.40.50.2000">
    <property type="entry name" value="Glycogen Phosphorylase B"/>
    <property type="match status" value="2"/>
</dbReference>
<feature type="domain" description="Glycoside hydrolase family 57 N-terminal" evidence="7">
    <location>
        <begin position="8"/>
        <end position="248"/>
    </location>
</feature>
<dbReference type="CDD" id="cd10792">
    <property type="entry name" value="GH57N_AmyC_like"/>
    <property type="match status" value="1"/>
</dbReference>
<evidence type="ECO:0000256" key="4">
    <source>
        <dbReference type="PIRSR" id="PIRSR640042-2"/>
    </source>
</evidence>
<dbReference type="InterPro" id="IPR011330">
    <property type="entry name" value="Glyco_hydro/deAcase_b/a-brl"/>
</dbReference>
<dbReference type="Pfam" id="PF09210">
    <property type="entry name" value="BE_C"/>
    <property type="match status" value="1"/>
</dbReference>
<feature type="domain" description="Glycosyltransferase subfamily 4-like N-terminal" evidence="9">
    <location>
        <begin position="558"/>
        <end position="732"/>
    </location>
</feature>
<comment type="similarity">
    <text evidence="1 5">Belongs to the glycosyl hydrolase 57 family.</text>
</comment>
<dbReference type="Pfam" id="PF03065">
    <property type="entry name" value="Glyco_hydro_57"/>
    <property type="match status" value="1"/>
</dbReference>
<evidence type="ECO:0000256" key="2">
    <source>
        <dbReference type="ARBA" id="ARBA00023277"/>
    </source>
</evidence>
<comment type="caution">
    <text evidence="10">The sequence shown here is derived from an EMBL/GenBank/DDBJ whole genome shotgun (WGS) entry which is preliminary data.</text>
</comment>
<feature type="domain" description="1,4-alpha-glucan branching enzyme C-terminal" evidence="8">
    <location>
        <begin position="422"/>
        <end position="522"/>
    </location>
</feature>
<dbReference type="SUPFAM" id="SSF53756">
    <property type="entry name" value="UDP-Glycosyltransferase/glycogen phosphorylase"/>
    <property type="match status" value="1"/>
</dbReference>
<evidence type="ECO:0000313" key="11">
    <source>
        <dbReference type="Proteomes" id="UP000463470"/>
    </source>
</evidence>
<dbReference type="InterPro" id="IPR040042">
    <property type="entry name" value="Branching_enz_MT3115-like"/>
</dbReference>
<dbReference type="PANTHER" id="PTHR41695">
    <property type="entry name" value="1,4-ALPHA-GLUCAN BRANCHING ENZYME RV3031-RELATED"/>
    <property type="match status" value="1"/>
</dbReference>
<evidence type="ECO:0000256" key="3">
    <source>
        <dbReference type="PIRSR" id="PIRSR640042-1"/>
    </source>
</evidence>
<evidence type="ECO:0000313" key="10">
    <source>
        <dbReference type="EMBL" id="MZP28950.1"/>
    </source>
</evidence>
<evidence type="ECO:0000256" key="1">
    <source>
        <dbReference type="ARBA" id="ARBA00006821"/>
    </source>
</evidence>
<gene>
    <name evidence="10" type="ORF">GTO91_04400</name>
</gene>
<dbReference type="GO" id="GO:0003844">
    <property type="term" value="F:1,4-alpha-glucan branching enzyme activity"/>
    <property type="evidence" value="ECO:0007669"/>
    <property type="project" value="InterPro"/>
</dbReference>
<dbReference type="CDD" id="cd03801">
    <property type="entry name" value="GT4_PimA-like"/>
    <property type="match status" value="1"/>
</dbReference>
<feature type="binding site" evidence="4">
    <location>
        <position position="257"/>
    </location>
    <ligand>
        <name>substrate</name>
    </ligand>
</feature>
<dbReference type="InterPro" id="IPR015293">
    <property type="entry name" value="BE_C"/>
</dbReference>
<dbReference type="Pfam" id="PF13439">
    <property type="entry name" value="Glyco_transf_4"/>
    <property type="match status" value="1"/>
</dbReference>
<dbReference type="SUPFAM" id="SSF88713">
    <property type="entry name" value="Glycoside hydrolase/deacetylase"/>
    <property type="match status" value="1"/>
</dbReference>
<keyword evidence="11" id="KW-1185">Reference proteome</keyword>
<dbReference type="InterPro" id="IPR001296">
    <property type="entry name" value="Glyco_trans_1"/>
</dbReference>
<feature type="active site" description="Proton donor" evidence="3">
    <location>
        <position position="348"/>
    </location>
</feature>
<feature type="binding site" evidence="4">
    <location>
        <position position="240"/>
    </location>
    <ligand>
        <name>substrate</name>
    </ligand>
</feature>
<feature type="domain" description="Glycosyl transferase family 1" evidence="6">
    <location>
        <begin position="751"/>
        <end position="905"/>
    </location>
</feature>
<feature type="binding site" evidence="4">
    <location>
        <position position="462"/>
    </location>
    <ligand>
        <name>substrate</name>
    </ligand>
</feature>
<dbReference type="SUPFAM" id="SSF88688">
    <property type="entry name" value="Families 57/38 glycoside transferase middle domain"/>
    <property type="match status" value="1"/>
</dbReference>
<name>A0A845L317_9FIRM</name>
<dbReference type="InterPro" id="IPR028098">
    <property type="entry name" value="Glyco_trans_4-like_N"/>
</dbReference>
<dbReference type="GO" id="GO:0005576">
    <property type="term" value="C:extracellular region"/>
    <property type="evidence" value="ECO:0007669"/>
    <property type="project" value="TreeGrafter"/>
</dbReference>
<dbReference type="Gene3D" id="3.20.110.10">
    <property type="entry name" value="Glycoside hydrolase 38, N terminal domain"/>
    <property type="match status" value="1"/>
</dbReference>
<evidence type="ECO:0000256" key="5">
    <source>
        <dbReference type="RuleBase" id="RU361196"/>
    </source>
</evidence>
<sequence>MSVKGYWALVLHAHLPYVRHPEKPEYMEERWLFEALTECYLPLTESWLRLRREEVPFQVTLSVTPSLAAMLTDSLLQERYLRYLGKMLALADQELERTRDGQDFAPLSAMYKEKLEACQRLFRDEWNCRITDAWKSLAQSGHLDLWTSAATHAFLPYASEGSWRPQIRTGVEQHKAIFGMAPHGFWLPECAYAPGVEKVLAQEGIGCFVVDNGTFRRALPEPAGFYQPLQIGHQVSAFARDPETSHQVWDKKSGYPGDYDYREFYRDIGYDLPFEAVAPYLDTDVPSDTGFKYYRITGNTDHKEPYRRDWAMGKVNLHASNFVQNRCAQVEHLSGAMAEPPIVVSPYDAELFGHWWYEGPDFLEAVLRRMASPDSPAAASTPRRYREAHGAGPAGRIAFSTWGEDGFGKVWLSVGNDWVYRHLHRAEKEMVALAQAFPKAEGDIGRALNQAARELMLAQSSDWPFIMYTGTTVEYVTRRFEEHLQLFWSLARSLREGKVDQSALAEAEWKHPLFGDIDYLDYVSFNRPLAEAASAQAVPFIKGEPVWMLTWEYPPRVVGGLGRAVADLSKALVAQGVPVTVFTCAVPGCADREIVDGVTIIRLPVPGAPQEAGFLDWVYRFNMALLAGVTAEASSGLPSIIHAHDWLVGLAAREIRSKTNVPLAVTIHATEHGRQRGLWNDLQRSIHRAEAELVSAADGLIACSDYMTREVSLLFDAPWTEISTIANGVDPANVAPLPGEGKPIEAFCQPGEELIFHVGRLVTEKGSPVLVEAMPSVLRRRPQARLVIAGKGPLLETLKERAAELGVGEKITFAGFVDDSTRNRLLTSADVAVFPSLYEPFGIVALEAMAAGTPVIVGDAGGLGEIIRHGQNGLKVPPGDAEALADAIVQVLADRDGAAAMVREALREVDELYGWDTIAEQTAALYRRATVKRLTSGAVSEAEG</sequence>
<dbReference type="Gene3D" id="1.20.1430.10">
    <property type="entry name" value="Families 57/38 glycoside transferase, middle domain"/>
    <property type="match status" value="1"/>
</dbReference>
<dbReference type="OrthoDB" id="9803279at2"/>
<feature type="active site" description="Nucleophile" evidence="3">
    <location>
        <position position="189"/>
    </location>
</feature>
<dbReference type="AlphaFoldDB" id="A0A845L317"/>
<evidence type="ECO:0000259" key="8">
    <source>
        <dbReference type="Pfam" id="PF09210"/>
    </source>
</evidence>
<dbReference type="InterPro" id="IPR028995">
    <property type="entry name" value="Glyco_hydro_57/38_cen_sf"/>
</dbReference>
<dbReference type="Proteomes" id="UP000463470">
    <property type="component" value="Unassembled WGS sequence"/>
</dbReference>
<dbReference type="InterPro" id="IPR004300">
    <property type="entry name" value="Glyco_hydro_57_N"/>
</dbReference>
<reference evidence="10 11" key="1">
    <citation type="submission" date="2020-01" db="EMBL/GenBank/DDBJ databases">
        <title>Whole-genome sequence of Heliobacterium undosum DSM 13378.</title>
        <authorList>
            <person name="Kyndt J.A."/>
            <person name="Meyer T.E."/>
        </authorList>
    </citation>
    <scope>NUCLEOTIDE SEQUENCE [LARGE SCALE GENOMIC DNA]</scope>
    <source>
        <strain evidence="10 11">DSM 13378</strain>
    </source>
</reference>
<dbReference type="RefSeq" id="WP_161255441.1">
    <property type="nucleotide sequence ID" value="NZ_WXEY01000003.1"/>
</dbReference>
<dbReference type="PANTHER" id="PTHR41695:SF1">
    <property type="entry name" value="1,4-ALPHA-GLUCAN BRANCHING ENZYME TK1436"/>
    <property type="match status" value="1"/>
</dbReference>
<keyword evidence="2 5" id="KW-0119">Carbohydrate metabolism</keyword>
<accession>A0A845L317</accession>
<evidence type="ECO:0000259" key="7">
    <source>
        <dbReference type="Pfam" id="PF03065"/>
    </source>
</evidence>
<proteinExistence type="inferred from homology"/>
<dbReference type="Pfam" id="PF00534">
    <property type="entry name" value="Glycos_transf_1"/>
    <property type="match status" value="1"/>
</dbReference>
<dbReference type="InterPro" id="IPR027291">
    <property type="entry name" value="Glyco_hydro_38_N_sf"/>
</dbReference>
<dbReference type="EMBL" id="WXEY01000003">
    <property type="protein sequence ID" value="MZP28950.1"/>
    <property type="molecule type" value="Genomic_DNA"/>
</dbReference>
<dbReference type="InterPro" id="IPR037090">
    <property type="entry name" value="57_glycoside_trans_central"/>
</dbReference>
<evidence type="ECO:0000259" key="6">
    <source>
        <dbReference type="Pfam" id="PF00534"/>
    </source>
</evidence>
<organism evidence="10 11">
    <name type="scientific">Heliomicrobium undosum</name>
    <dbReference type="NCBI Taxonomy" id="121734"/>
    <lineage>
        <taxon>Bacteria</taxon>
        <taxon>Bacillati</taxon>
        <taxon>Bacillota</taxon>
        <taxon>Clostridia</taxon>
        <taxon>Eubacteriales</taxon>
        <taxon>Heliobacteriaceae</taxon>
        <taxon>Heliomicrobium</taxon>
    </lineage>
</organism>
<protein>
    <submittedName>
        <fullName evidence="10">DUF1957 domain-containing protein</fullName>
    </submittedName>
</protein>
<dbReference type="GO" id="GO:0030979">
    <property type="term" value="P:alpha-glucan biosynthetic process"/>
    <property type="evidence" value="ECO:0007669"/>
    <property type="project" value="InterPro"/>
</dbReference>
<evidence type="ECO:0000259" key="9">
    <source>
        <dbReference type="Pfam" id="PF13439"/>
    </source>
</evidence>
<feature type="binding site" evidence="4">
    <location>
        <position position="402"/>
    </location>
    <ligand>
        <name>substrate</name>
    </ligand>
</feature>